<comment type="catalytic activity">
    <reaction evidence="1">
        <text>ATP + protein L-histidine = ADP + protein N-phospho-L-histidine.</text>
        <dbReference type="EC" id="2.7.13.3"/>
    </reaction>
</comment>
<dbReference type="InterPro" id="IPR035965">
    <property type="entry name" value="PAS-like_dom_sf"/>
</dbReference>
<dbReference type="SUPFAM" id="SSF55874">
    <property type="entry name" value="ATPase domain of HSP90 chaperone/DNA topoisomerase II/histidine kinase"/>
    <property type="match status" value="1"/>
</dbReference>
<dbReference type="Pfam" id="PF02518">
    <property type="entry name" value="HATPase_c"/>
    <property type="match status" value="1"/>
</dbReference>
<evidence type="ECO:0000256" key="4">
    <source>
        <dbReference type="ARBA" id="ARBA00022741"/>
    </source>
</evidence>
<dbReference type="CDD" id="cd00075">
    <property type="entry name" value="HATPase"/>
    <property type="match status" value="1"/>
</dbReference>
<dbReference type="GO" id="GO:0000156">
    <property type="term" value="F:phosphorelay response regulator activity"/>
    <property type="evidence" value="ECO:0007669"/>
    <property type="project" value="TreeGrafter"/>
</dbReference>
<dbReference type="InterPro" id="IPR036890">
    <property type="entry name" value="HATPase_C_sf"/>
</dbReference>
<evidence type="ECO:0000256" key="7">
    <source>
        <dbReference type="ARBA" id="ARBA00023012"/>
    </source>
</evidence>
<comment type="caution">
    <text evidence="10">The sequence shown here is derived from an EMBL/GenBank/DDBJ whole genome shotgun (WGS) entry which is preliminary data.</text>
</comment>
<dbReference type="GO" id="GO:0005524">
    <property type="term" value="F:ATP binding"/>
    <property type="evidence" value="ECO:0007669"/>
    <property type="project" value="UniProtKB-KW"/>
</dbReference>
<feature type="transmembrane region" description="Helical" evidence="8">
    <location>
        <begin position="98"/>
        <end position="120"/>
    </location>
</feature>
<dbReference type="PANTHER" id="PTHR42878:SF7">
    <property type="entry name" value="SENSOR HISTIDINE KINASE GLRK"/>
    <property type="match status" value="1"/>
</dbReference>
<dbReference type="InterPro" id="IPR005467">
    <property type="entry name" value="His_kinase_dom"/>
</dbReference>
<evidence type="ECO:0000256" key="3">
    <source>
        <dbReference type="ARBA" id="ARBA00022679"/>
    </source>
</evidence>
<feature type="transmembrane region" description="Helical" evidence="8">
    <location>
        <begin position="65"/>
        <end position="86"/>
    </location>
</feature>
<keyword evidence="6" id="KW-0067">ATP-binding</keyword>
<keyword evidence="8" id="KW-0472">Membrane</keyword>
<dbReference type="PATRIC" id="fig|1230453.4.peg.573"/>
<feature type="transmembrane region" description="Helical" evidence="8">
    <location>
        <begin position="6"/>
        <end position="28"/>
    </location>
</feature>
<keyword evidence="8" id="KW-0812">Transmembrane</keyword>
<keyword evidence="4" id="KW-0547">Nucleotide-binding</keyword>
<dbReference type="Gene3D" id="3.30.565.10">
    <property type="entry name" value="Histidine kinase-like ATPase, C-terminal domain"/>
    <property type="match status" value="1"/>
</dbReference>
<keyword evidence="7" id="KW-0902">Two-component regulatory system</keyword>
<feature type="domain" description="Histidine kinase" evidence="9">
    <location>
        <begin position="349"/>
        <end position="561"/>
    </location>
</feature>
<dbReference type="InterPro" id="IPR050351">
    <property type="entry name" value="BphY/WalK/GraS-like"/>
</dbReference>
<dbReference type="PANTHER" id="PTHR42878">
    <property type="entry name" value="TWO-COMPONENT HISTIDINE KINASE"/>
    <property type="match status" value="1"/>
</dbReference>
<dbReference type="GO" id="GO:0030295">
    <property type="term" value="F:protein kinase activator activity"/>
    <property type="evidence" value="ECO:0007669"/>
    <property type="project" value="TreeGrafter"/>
</dbReference>
<dbReference type="RefSeq" id="WP_008322636.1">
    <property type="nucleotide sequence ID" value="NZ_AOLK01000011.1"/>
</dbReference>
<dbReference type="PRINTS" id="PR00344">
    <property type="entry name" value="BCTRLSENSOR"/>
</dbReference>
<feature type="transmembrane region" description="Helical" evidence="8">
    <location>
        <begin position="150"/>
        <end position="168"/>
    </location>
</feature>
<gene>
    <name evidence="10" type="ORF">C453_03099</name>
</gene>
<keyword evidence="5" id="KW-0418">Kinase</keyword>
<dbReference type="GO" id="GO:0007234">
    <property type="term" value="P:osmosensory signaling via phosphorelay pathway"/>
    <property type="evidence" value="ECO:0007669"/>
    <property type="project" value="TreeGrafter"/>
</dbReference>
<dbReference type="PROSITE" id="PS50109">
    <property type="entry name" value="HIS_KIN"/>
    <property type="match status" value="1"/>
</dbReference>
<sequence>MILAELFIVAYFVSGGVEFLLAGISFRYRDSAASWWFVVLTTLSGLWALFVGVATLGYAPWITTTATAAGLVLSSALPVVWVLFVGEYLGLRLTQRTTVVAGLCSVPIVTIAAVLTNPVFEVAWTDVSVVSRQGLSIATFSFTPWILVQYLYTNLVFLGGIVVILGSVRNYEHIYERQAVAMLLGALIPLAAGAVAFTDVPPIEGLEYIPMVLGLSGLCFAYALFESRFLEVDPSHRRIGEEKVIEGFEDGVVVVDKRGCVLSLNGQAAALFDVDQRTAFGKPLEAVVPDFPHRELGHTNYVGNDGRRYDVVRSAFEDRHGRRIGESFVFRDVTLREVQRQRLEVLNRALRHNVRNEMNVVTGYAELIAEDAETSERSRTFATQIHEASTRLVSLSKKARTVETVLTEDDAAVTDVSIRTVAEESAQTVRTQYEDVDVTVTVSPEISVKTDRQILSAVLDELVENAVVHHSDGDVPQVVIRATIDTTTESRELVIEVEDNGDGIPEGERHVIDSGTEDDLRHGSGVGLWLVRWGMTILGGDITFDEPAEGALVRLRIPLGADAHTRGGVREEHTVANQEYF</sequence>
<dbReference type="InterPro" id="IPR031621">
    <property type="entry name" value="HisKA_7TM"/>
</dbReference>
<dbReference type="OrthoDB" id="327291at2157"/>
<dbReference type="InterPro" id="IPR004358">
    <property type="entry name" value="Sig_transdc_His_kin-like_C"/>
</dbReference>
<dbReference type="EMBL" id="AOLK01000011">
    <property type="protein sequence ID" value="ELZ87304.1"/>
    <property type="molecule type" value="Genomic_DNA"/>
</dbReference>
<evidence type="ECO:0000256" key="2">
    <source>
        <dbReference type="ARBA" id="ARBA00012438"/>
    </source>
</evidence>
<evidence type="ECO:0000256" key="6">
    <source>
        <dbReference type="ARBA" id="ARBA00022840"/>
    </source>
</evidence>
<keyword evidence="8" id="KW-1133">Transmembrane helix</keyword>
<evidence type="ECO:0000256" key="8">
    <source>
        <dbReference type="SAM" id="Phobius"/>
    </source>
</evidence>
<dbReference type="Proteomes" id="UP000011612">
    <property type="component" value="Unassembled WGS sequence"/>
</dbReference>
<accession>M0HW08</accession>
<dbReference type="Gene3D" id="3.30.450.20">
    <property type="entry name" value="PAS domain"/>
    <property type="match status" value="1"/>
</dbReference>
<organism evidence="10 11">
    <name type="scientific">Haloferax elongans ATCC BAA-1513</name>
    <dbReference type="NCBI Taxonomy" id="1230453"/>
    <lineage>
        <taxon>Archaea</taxon>
        <taxon>Methanobacteriati</taxon>
        <taxon>Methanobacteriota</taxon>
        <taxon>Stenosarchaea group</taxon>
        <taxon>Halobacteria</taxon>
        <taxon>Halobacteriales</taxon>
        <taxon>Haloferacaceae</taxon>
        <taxon>Haloferax</taxon>
    </lineage>
</organism>
<dbReference type="InterPro" id="IPR003594">
    <property type="entry name" value="HATPase_dom"/>
</dbReference>
<protein>
    <recommendedName>
        <fullName evidence="2">histidine kinase</fullName>
        <ecNumber evidence="2">2.7.13.3</ecNumber>
    </recommendedName>
</protein>
<evidence type="ECO:0000259" key="9">
    <source>
        <dbReference type="PROSITE" id="PS50109"/>
    </source>
</evidence>
<dbReference type="GO" id="GO:0004673">
    <property type="term" value="F:protein histidine kinase activity"/>
    <property type="evidence" value="ECO:0007669"/>
    <property type="project" value="UniProtKB-EC"/>
</dbReference>
<evidence type="ECO:0000313" key="10">
    <source>
        <dbReference type="EMBL" id="ELZ87304.1"/>
    </source>
</evidence>
<feature type="transmembrane region" description="Helical" evidence="8">
    <location>
        <begin position="35"/>
        <end position="59"/>
    </location>
</feature>
<evidence type="ECO:0000313" key="11">
    <source>
        <dbReference type="Proteomes" id="UP000011612"/>
    </source>
</evidence>
<keyword evidence="3" id="KW-0808">Transferase</keyword>
<dbReference type="STRING" id="1230453.C453_03099"/>
<proteinExistence type="predicted"/>
<feature type="transmembrane region" description="Helical" evidence="8">
    <location>
        <begin position="208"/>
        <end position="225"/>
    </location>
</feature>
<keyword evidence="11" id="KW-1185">Reference proteome</keyword>
<dbReference type="AlphaFoldDB" id="M0HW08"/>
<dbReference type="SUPFAM" id="SSF55785">
    <property type="entry name" value="PYP-like sensor domain (PAS domain)"/>
    <property type="match status" value="1"/>
</dbReference>
<reference evidence="10 11" key="1">
    <citation type="journal article" date="2014" name="PLoS Genet.">
        <title>Phylogenetically driven sequencing of extremely halophilic archaea reveals strategies for static and dynamic osmo-response.</title>
        <authorList>
            <person name="Becker E.A."/>
            <person name="Seitzer P.M."/>
            <person name="Tritt A."/>
            <person name="Larsen D."/>
            <person name="Krusor M."/>
            <person name="Yao A.I."/>
            <person name="Wu D."/>
            <person name="Madern D."/>
            <person name="Eisen J.A."/>
            <person name="Darling A.E."/>
            <person name="Facciotti M.T."/>
        </authorList>
    </citation>
    <scope>NUCLEOTIDE SEQUENCE [LARGE SCALE GENOMIC DNA]</scope>
    <source>
        <strain evidence="10 11">ATCC BAA-1513</strain>
    </source>
</reference>
<evidence type="ECO:0000256" key="1">
    <source>
        <dbReference type="ARBA" id="ARBA00000085"/>
    </source>
</evidence>
<feature type="transmembrane region" description="Helical" evidence="8">
    <location>
        <begin position="180"/>
        <end position="196"/>
    </location>
</feature>
<dbReference type="SMART" id="SM00387">
    <property type="entry name" value="HATPase_c"/>
    <property type="match status" value="1"/>
</dbReference>
<dbReference type="Pfam" id="PF16927">
    <property type="entry name" value="HisKA_7TM"/>
    <property type="match status" value="1"/>
</dbReference>
<evidence type="ECO:0000256" key="5">
    <source>
        <dbReference type="ARBA" id="ARBA00022777"/>
    </source>
</evidence>
<dbReference type="EC" id="2.7.13.3" evidence="2"/>
<name>M0HW08_HALEO</name>